<feature type="domain" description="Glycosyl transferase family 28 C-terminal" evidence="2">
    <location>
        <begin position="273"/>
        <end position="359"/>
    </location>
</feature>
<feature type="region of interest" description="Disordered" evidence="1">
    <location>
        <begin position="359"/>
        <end position="387"/>
    </location>
</feature>
<dbReference type="InterPro" id="IPR007235">
    <property type="entry name" value="Glyco_trans_28_C"/>
</dbReference>
<dbReference type="PANTHER" id="PTHR21015">
    <property type="entry name" value="UDP-N-ACETYLGLUCOSAMINE--N-ACETYLMURAMYL-(PENTAPEPTIDE) PYROPHOSPHORYL-UNDECAPRENOL N-ACETYLGLUCOSAMINE TRANSFERASE 1"/>
    <property type="match status" value="1"/>
</dbReference>
<evidence type="ECO:0000313" key="3">
    <source>
        <dbReference type="EMBL" id="GFK93294.1"/>
    </source>
</evidence>
<evidence type="ECO:0000259" key="2">
    <source>
        <dbReference type="Pfam" id="PF04101"/>
    </source>
</evidence>
<dbReference type="EMBL" id="BLTE01000003">
    <property type="protein sequence ID" value="GFK93294.1"/>
    <property type="molecule type" value="Genomic_DNA"/>
</dbReference>
<protein>
    <recommendedName>
        <fullName evidence="2">Glycosyl transferase family 28 C-terminal domain-containing protein</fullName>
    </recommendedName>
</protein>
<dbReference type="SUPFAM" id="SSF53756">
    <property type="entry name" value="UDP-Glycosyltransferase/glycogen phosphorylase"/>
    <property type="match status" value="1"/>
</dbReference>
<dbReference type="RefSeq" id="WP_173082172.1">
    <property type="nucleotide sequence ID" value="NZ_BLTE01000003.1"/>
</dbReference>
<name>A0A6V8LNN2_9BACT</name>
<gene>
    <name evidence="3" type="ORF">NNJEOMEG_01125</name>
</gene>
<sequence>MNVVLYCQHVLGLGHFMRSLALLEAMAPHRCVFVAGGPDAPVALPGHITLERLPAISMDETFSRLLAGDDPEALKAARRTRLLDILERERPDVLLVELYPFGRRAFEFELLPALEAARAGAFGRPRVLCSLRDILVEKTDPEKYQTRVIARLNALFDGLLVHSDPSLFPLEETFPRAREIAVPLHYTGFVTPRPDPLSRRRVRGELGLAGTDRLVVASAGGGKVGSELLFAALDAHPFLQHDNPPRLELFSGPFLDDAAFERLRAVASGRERRRVSRFSGDFLGLLAASDASLSLAGYNTTMNILAAGARALVWPFEQNREQRLRAERLAARGLLGVLEHGDLHPARLAERVHALLESPAPDPRAAPDLDGARNTARIVTRDTAQAG</sequence>
<dbReference type="Gene3D" id="3.40.50.2000">
    <property type="entry name" value="Glycogen Phosphorylase B"/>
    <property type="match status" value="1"/>
</dbReference>
<organism evidence="3 4">
    <name type="scientific">Fundidesulfovibrio magnetotacticus</name>
    <dbReference type="NCBI Taxonomy" id="2730080"/>
    <lineage>
        <taxon>Bacteria</taxon>
        <taxon>Pseudomonadati</taxon>
        <taxon>Thermodesulfobacteriota</taxon>
        <taxon>Desulfovibrionia</taxon>
        <taxon>Desulfovibrionales</taxon>
        <taxon>Desulfovibrionaceae</taxon>
        <taxon>Fundidesulfovibrio</taxon>
    </lineage>
</organism>
<keyword evidence="4" id="KW-1185">Reference proteome</keyword>
<reference evidence="3 4" key="2">
    <citation type="submission" date="2020-05" db="EMBL/GenBank/DDBJ databases">
        <title>Draft genome sequence of Desulfovibrio sp. strainFSS-1.</title>
        <authorList>
            <person name="Shimoshige H."/>
            <person name="Kobayashi H."/>
            <person name="Maekawa T."/>
        </authorList>
    </citation>
    <scope>NUCLEOTIDE SEQUENCE [LARGE SCALE GENOMIC DNA]</scope>
    <source>
        <strain evidence="3 4">SIID29052-01</strain>
    </source>
</reference>
<reference evidence="3 4" key="1">
    <citation type="submission" date="2020-04" db="EMBL/GenBank/DDBJ databases">
        <authorList>
            <consortium name="Desulfovibrio sp. FSS-1 genome sequencing consortium"/>
            <person name="Shimoshige H."/>
            <person name="Kobayashi H."/>
            <person name="Maekawa T."/>
        </authorList>
    </citation>
    <scope>NUCLEOTIDE SEQUENCE [LARGE SCALE GENOMIC DNA]</scope>
    <source>
        <strain evidence="3 4">SIID29052-01</strain>
    </source>
</reference>
<dbReference type="PANTHER" id="PTHR21015:SF28">
    <property type="entry name" value="SLL1722 PROTEIN"/>
    <property type="match status" value="1"/>
</dbReference>
<dbReference type="AlphaFoldDB" id="A0A6V8LNN2"/>
<accession>A0A6V8LNN2</accession>
<dbReference type="GO" id="GO:0016758">
    <property type="term" value="F:hexosyltransferase activity"/>
    <property type="evidence" value="ECO:0007669"/>
    <property type="project" value="InterPro"/>
</dbReference>
<proteinExistence type="predicted"/>
<comment type="caution">
    <text evidence="3">The sequence shown here is derived from an EMBL/GenBank/DDBJ whole genome shotgun (WGS) entry which is preliminary data.</text>
</comment>
<evidence type="ECO:0000313" key="4">
    <source>
        <dbReference type="Proteomes" id="UP000494245"/>
    </source>
</evidence>
<dbReference type="Pfam" id="PF04101">
    <property type="entry name" value="Glyco_tran_28_C"/>
    <property type="match status" value="1"/>
</dbReference>
<evidence type="ECO:0000256" key="1">
    <source>
        <dbReference type="SAM" id="MobiDB-lite"/>
    </source>
</evidence>
<dbReference type="Proteomes" id="UP000494245">
    <property type="component" value="Unassembled WGS sequence"/>
</dbReference>